<reference evidence="1" key="1">
    <citation type="journal article" date="2020" name="Nat. Commun.">
        <title>Large-scale genome sequencing of mycorrhizal fungi provides insights into the early evolution of symbiotic traits.</title>
        <authorList>
            <person name="Miyauchi S."/>
            <person name="Kiss E."/>
            <person name="Kuo A."/>
            <person name="Drula E."/>
            <person name="Kohler A."/>
            <person name="Sanchez-Garcia M."/>
            <person name="Morin E."/>
            <person name="Andreopoulos B."/>
            <person name="Barry K.W."/>
            <person name="Bonito G."/>
            <person name="Buee M."/>
            <person name="Carver A."/>
            <person name="Chen C."/>
            <person name="Cichocki N."/>
            <person name="Clum A."/>
            <person name="Culley D."/>
            <person name="Crous P.W."/>
            <person name="Fauchery L."/>
            <person name="Girlanda M."/>
            <person name="Hayes R.D."/>
            <person name="Keri Z."/>
            <person name="LaButti K."/>
            <person name="Lipzen A."/>
            <person name="Lombard V."/>
            <person name="Magnuson J."/>
            <person name="Maillard F."/>
            <person name="Murat C."/>
            <person name="Nolan M."/>
            <person name="Ohm R.A."/>
            <person name="Pangilinan J."/>
            <person name="Pereira M.F."/>
            <person name="Perotto S."/>
            <person name="Peter M."/>
            <person name="Pfister S."/>
            <person name="Riley R."/>
            <person name="Sitrit Y."/>
            <person name="Stielow J.B."/>
            <person name="Szollosi G."/>
            <person name="Zifcakova L."/>
            <person name="Stursova M."/>
            <person name="Spatafora J.W."/>
            <person name="Tedersoo L."/>
            <person name="Vaario L.M."/>
            <person name="Yamada A."/>
            <person name="Yan M."/>
            <person name="Wang P."/>
            <person name="Xu J."/>
            <person name="Bruns T."/>
            <person name="Baldrian P."/>
            <person name="Vilgalys R."/>
            <person name="Dunand C."/>
            <person name="Henrissat B."/>
            <person name="Grigoriev I.V."/>
            <person name="Hibbett D."/>
            <person name="Nagy L.G."/>
            <person name="Martin F.M."/>
        </authorList>
    </citation>
    <scope>NUCLEOTIDE SEQUENCE</scope>
    <source>
        <strain evidence="1">UP504</strain>
    </source>
</reference>
<gene>
    <name evidence="1" type="ORF">BS47DRAFT_1289291</name>
</gene>
<accession>A0A9P6E139</accession>
<dbReference type="InterPro" id="IPR041078">
    <property type="entry name" value="Plavaka"/>
</dbReference>
<dbReference type="OrthoDB" id="3232941at2759"/>
<dbReference type="AlphaFoldDB" id="A0A9P6E139"/>
<dbReference type="Proteomes" id="UP000886523">
    <property type="component" value="Unassembled WGS sequence"/>
</dbReference>
<organism evidence="1 2">
    <name type="scientific">Hydnum rufescens UP504</name>
    <dbReference type="NCBI Taxonomy" id="1448309"/>
    <lineage>
        <taxon>Eukaryota</taxon>
        <taxon>Fungi</taxon>
        <taxon>Dikarya</taxon>
        <taxon>Basidiomycota</taxon>
        <taxon>Agaricomycotina</taxon>
        <taxon>Agaricomycetes</taxon>
        <taxon>Cantharellales</taxon>
        <taxon>Hydnaceae</taxon>
        <taxon>Hydnum</taxon>
    </lineage>
</organism>
<keyword evidence="2" id="KW-1185">Reference proteome</keyword>
<dbReference type="Pfam" id="PF18759">
    <property type="entry name" value="Plavaka"/>
    <property type="match status" value="1"/>
</dbReference>
<dbReference type="EMBL" id="MU128923">
    <property type="protein sequence ID" value="KAF9518603.1"/>
    <property type="molecule type" value="Genomic_DNA"/>
</dbReference>
<comment type="caution">
    <text evidence="1">The sequence shown here is derived from an EMBL/GenBank/DDBJ whole genome shotgun (WGS) entry which is preliminary data.</text>
</comment>
<proteinExistence type="predicted"/>
<evidence type="ECO:0000313" key="1">
    <source>
        <dbReference type="EMBL" id="KAF9518603.1"/>
    </source>
</evidence>
<evidence type="ECO:0000313" key="2">
    <source>
        <dbReference type="Proteomes" id="UP000886523"/>
    </source>
</evidence>
<name>A0A9P6E139_9AGAM</name>
<sequence>PDGYVQHTFPILMGWIADLKEQLVIARVTQYACPVTLATYEDLQNHLCCKPCTGKSTLDTLASVHKKYPAATTWEFVCKVKKVDKGLSGCIKHPFWEGMGVDPCHFICQDVLHGCHKFFWDHPAKWLAHTVGPKELDNHYVAQPKAGFCHFSHGISKISQVSG</sequence>
<feature type="non-terminal residue" evidence="1">
    <location>
        <position position="1"/>
    </location>
</feature>
<protein>
    <submittedName>
        <fullName evidence="1">Uncharacterized protein</fullName>
    </submittedName>
</protein>